<evidence type="ECO:0000256" key="6">
    <source>
        <dbReference type="SAM" id="MobiDB-lite"/>
    </source>
</evidence>
<protein>
    <recommendedName>
        <fullName evidence="7">Tudor domain-containing protein</fullName>
    </recommendedName>
</protein>
<dbReference type="InterPro" id="IPR040424">
    <property type="entry name" value="Smn1"/>
</dbReference>
<dbReference type="GO" id="GO:0006397">
    <property type="term" value="P:mRNA processing"/>
    <property type="evidence" value="ECO:0007669"/>
    <property type="project" value="UniProtKB-KW"/>
</dbReference>
<comment type="subcellular location">
    <subcellularLocation>
        <location evidence="1">Nucleus</location>
    </subcellularLocation>
</comment>
<keyword evidence="9" id="KW-1185">Reference proteome</keyword>
<evidence type="ECO:0000256" key="3">
    <source>
        <dbReference type="ARBA" id="ARBA00022664"/>
    </source>
</evidence>
<evidence type="ECO:0000313" key="8">
    <source>
        <dbReference type="EMBL" id="CAK1581258.1"/>
    </source>
</evidence>
<dbReference type="AlphaFoldDB" id="A0AAV1KDX5"/>
<feature type="region of interest" description="Disordered" evidence="6">
    <location>
        <begin position="170"/>
        <end position="217"/>
    </location>
</feature>
<comment type="caution">
    <text evidence="8">The sequence shown here is derived from an EMBL/GenBank/DDBJ whole genome shotgun (WGS) entry which is preliminary data.</text>
</comment>
<gene>
    <name evidence="8" type="ORF">PARMNEM_LOCUS2947</name>
</gene>
<reference evidence="8 9" key="1">
    <citation type="submission" date="2023-11" db="EMBL/GenBank/DDBJ databases">
        <authorList>
            <person name="Hedman E."/>
            <person name="Englund M."/>
            <person name="Stromberg M."/>
            <person name="Nyberg Akerstrom W."/>
            <person name="Nylinder S."/>
            <person name="Jareborg N."/>
            <person name="Kallberg Y."/>
            <person name="Kronander E."/>
        </authorList>
    </citation>
    <scope>NUCLEOTIDE SEQUENCE [LARGE SCALE GENOMIC DNA]</scope>
</reference>
<dbReference type="Pfam" id="PF20635">
    <property type="entry name" value="SMN_YG-box"/>
    <property type="match status" value="1"/>
</dbReference>
<sequence length="285" mass="32091">MSNCELLYVKGMNLSETEDDAAEEDIWDDRKLNDAYDKALKIANTDVAKRLAMSTNTQHLSKTNSEKGHPKIKKETASQSASTKNAQKKTIQWKAGMPCRAIYEGDGQEYEAFVLRLISDQECIVRFLGYENSEIVSISTLKPTLGKHERTRQIQQAFCDKADDGFASQSPIDNMECSDVGTSPRSAEGSLQRKKKTPKKKRNQRMTNTLPDLPTQMIHPDMLGNLGSMDMPLPPPPPIGFTNDHSDSEEQAISSMLLSWYMSGYYTGLYQGMKRAKENRRNLTH</sequence>
<dbReference type="GO" id="GO:0008380">
    <property type="term" value="P:RNA splicing"/>
    <property type="evidence" value="ECO:0007669"/>
    <property type="project" value="UniProtKB-KW"/>
</dbReference>
<keyword evidence="4" id="KW-0508">mRNA splicing</keyword>
<dbReference type="InterPro" id="IPR002999">
    <property type="entry name" value="Tudor"/>
</dbReference>
<dbReference type="Gene3D" id="3.40.190.10">
    <property type="entry name" value="Periplasmic binding protein-like II"/>
    <property type="match status" value="1"/>
</dbReference>
<dbReference type="SUPFAM" id="SSF63748">
    <property type="entry name" value="Tudor/PWWP/MBT"/>
    <property type="match status" value="1"/>
</dbReference>
<organism evidence="8 9">
    <name type="scientific">Parnassius mnemosyne</name>
    <name type="common">clouded apollo</name>
    <dbReference type="NCBI Taxonomy" id="213953"/>
    <lineage>
        <taxon>Eukaryota</taxon>
        <taxon>Metazoa</taxon>
        <taxon>Ecdysozoa</taxon>
        <taxon>Arthropoda</taxon>
        <taxon>Hexapoda</taxon>
        <taxon>Insecta</taxon>
        <taxon>Pterygota</taxon>
        <taxon>Neoptera</taxon>
        <taxon>Endopterygota</taxon>
        <taxon>Lepidoptera</taxon>
        <taxon>Glossata</taxon>
        <taxon>Ditrysia</taxon>
        <taxon>Papilionoidea</taxon>
        <taxon>Papilionidae</taxon>
        <taxon>Parnassiinae</taxon>
        <taxon>Parnassini</taxon>
        <taxon>Parnassius</taxon>
        <taxon>Driopa</taxon>
    </lineage>
</organism>
<feature type="domain" description="Tudor" evidence="7">
    <location>
        <begin position="92"/>
        <end position="151"/>
    </location>
</feature>
<keyword evidence="3" id="KW-0507">mRNA processing</keyword>
<feature type="compositionally biased region" description="Basic residues" evidence="6">
    <location>
        <begin position="192"/>
        <end position="204"/>
    </location>
</feature>
<dbReference type="Gene3D" id="2.30.30.140">
    <property type="match status" value="1"/>
</dbReference>
<evidence type="ECO:0000256" key="4">
    <source>
        <dbReference type="ARBA" id="ARBA00023187"/>
    </source>
</evidence>
<dbReference type="PANTHER" id="PTHR39267:SF1">
    <property type="entry name" value="SURVIVAL MOTOR NEURON PROTEIN"/>
    <property type="match status" value="1"/>
</dbReference>
<dbReference type="PANTHER" id="PTHR39267">
    <property type="entry name" value="SURVIVAL MOTOR NEURON-LIKE PROTEIN 1"/>
    <property type="match status" value="1"/>
</dbReference>
<comment type="similarity">
    <text evidence="2">Belongs to the SMN family.</text>
</comment>
<feature type="region of interest" description="Disordered" evidence="6">
    <location>
        <begin position="55"/>
        <end position="85"/>
    </location>
</feature>
<evidence type="ECO:0000256" key="1">
    <source>
        <dbReference type="ARBA" id="ARBA00004123"/>
    </source>
</evidence>
<accession>A0AAV1KDX5</accession>
<keyword evidence="5" id="KW-0539">Nucleus</keyword>
<dbReference type="GO" id="GO:0005634">
    <property type="term" value="C:nucleus"/>
    <property type="evidence" value="ECO:0007669"/>
    <property type="project" value="UniProtKB-SubCell"/>
</dbReference>
<dbReference type="PROSITE" id="PS50304">
    <property type="entry name" value="TUDOR"/>
    <property type="match status" value="1"/>
</dbReference>
<evidence type="ECO:0000256" key="5">
    <source>
        <dbReference type="ARBA" id="ARBA00023242"/>
    </source>
</evidence>
<dbReference type="InterPro" id="IPR047313">
    <property type="entry name" value="SMN_C"/>
</dbReference>
<dbReference type="CDD" id="cd22852">
    <property type="entry name" value="SMN_C"/>
    <property type="match status" value="1"/>
</dbReference>
<evidence type="ECO:0000256" key="2">
    <source>
        <dbReference type="ARBA" id="ARBA00005371"/>
    </source>
</evidence>
<name>A0AAV1KDX5_9NEOP</name>
<evidence type="ECO:0000313" key="9">
    <source>
        <dbReference type="Proteomes" id="UP001314205"/>
    </source>
</evidence>
<dbReference type="EMBL" id="CAVLGL010000024">
    <property type="protein sequence ID" value="CAK1581258.1"/>
    <property type="molecule type" value="Genomic_DNA"/>
</dbReference>
<evidence type="ECO:0000259" key="7">
    <source>
        <dbReference type="PROSITE" id="PS50304"/>
    </source>
</evidence>
<proteinExistence type="inferred from homology"/>
<dbReference type="SMART" id="SM00333">
    <property type="entry name" value="TUDOR"/>
    <property type="match status" value="1"/>
</dbReference>
<dbReference type="Proteomes" id="UP001314205">
    <property type="component" value="Unassembled WGS sequence"/>
</dbReference>
<feature type="compositionally biased region" description="Basic and acidic residues" evidence="6">
    <location>
        <begin position="64"/>
        <end position="76"/>
    </location>
</feature>